<evidence type="ECO:0000256" key="1">
    <source>
        <dbReference type="SAM" id="MobiDB-lite"/>
    </source>
</evidence>
<dbReference type="Pfam" id="PF01693">
    <property type="entry name" value="Cauli_VI"/>
    <property type="match status" value="1"/>
</dbReference>
<dbReference type="EMBL" id="CACRUE010000045">
    <property type="protein sequence ID" value="VYU53282.1"/>
    <property type="molecule type" value="Genomic_DNA"/>
</dbReference>
<dbReference type="SUPFAM" id="SSF53098">
    <property type="entry name" value="Ribonuclease H-like"/>
    <property type="match status" value="1"/>
</dbReference>
<proteinExistence type="predicted"/>
<evidence type="ECO:0000259" key="2">
    <source>
        <dbReference type="Pfam" id="PF00075"/>
    </source>
</evidence>
<evidence type="ECO:0000313" key="4">
    <source>
        <dbReference type="EMBL" id="VYU53282.1"/>
    </source>
</evidence>
<dbReference type="AlphaFoldDB" id="A0A6N3FMD8"/>
<dbReference type="InterPro" id="IPR012337">
    <property type="entry name" value="RNaseH-like_sf"/>
</dbReference>
<dbReference type="InterPro" id="IPR011320">
    <property type="entry name" value="RNase_H1_N"/>
</dbReference>
<dbReference type="GO" id="GO:0004523">
    <property type="term" value="F:RNA-DNA hybrid ribonuclease activity"/>
    <property type="evidence" value="ECO:0007669"/>
    <property type="project" value="InterPro"/>
</dbReference>
<reference evidence="4" key="1">
    <citation type="submission" date="2019-11" db="EMBL/GenBank/DDBJ databases">
        <authorList>
            <person name="Feng L."/>
        </authorList>
    </citation>
    <scope>NUCLEOTIDE SEQUENCE</scope>
    <source>
        <strain evidence="4">IbartlettiiLFYP30</strain>
    </source>
</reference>
<organism evidence="4">
    <name type="scientific">Intestinibacter bartlettii</name>
    <dbReference type="NCBI Taxonomy" id="261299"/>
    <lineage>
        <taxon>Bacteria</taxon>
        <taxon>Bacillati</taxon>
        <taxon>Bacillota</taxon>
        <taxon>Clostridia</taxon>
        <taxon>Peptostreptococcales</taxon>
        <taxon>Peptostreptococcaceae</taxon>
        <taxon>Intestinibacter</taxon>
    </lineage>
</organism>
<dbReference type="InterPro" id="IPR036397">
    <property type="entry name" value="RNaseH_sf"/>
</dbReference>
<dbReference type="Gene3D" id="3.40.970.10">
    <property type="entry name" value="Ribonuclease H1, N-terminal domain"/>
    <property type="match status" value="1"/>
</dbReference>
<protein>
    <submittedName>
        <fullName evidence="4">Caulimovirus viroplasmin</fullName>
    </submittedName>
</protein>
<dbReference type="RefSeq" id="WP_024038285.1">
    <property type="nucleotide sequence ID" value="NZ_CACRUE010000045.1"/>
</dbReference>
<sequence length="329" mass="38026">MAKKKVYAIKEGFDFSKNERVQNKLVDSWSECQKYIKGVKGAIYKSFEDIEEAKSFLQKGSELLRKGKDKYDENCLHVYVDGSYNSGSRKYSYGVVAVKDNVVEYIHGGSGTNEKDNNIRQIAGELKAALEGATYALNNNHNKVVIFHDYEGICHHATGFWKRKDKSSQDYYENMNALMKKGIEIQFVQVKSHEEDLFNEMADTICKNELGIPNDRILEKYLSKNLIAVKDEDIKEKLDKLVVKGQENIVIDENNINKSVEKSIKSKETKAVKEEKTEQSKKENKVKIDENQNEKDELIQKINDVLSVLEYERLEEVLKYVKRKKNQKK</sequence>
<evidence type="ECO:0000259" key="3">
    <source>
        <dbReference type="Pfam" id="PF01693"/>
    </source>
</evidence>
<dbReference type="CDD" id="cd09277">
    <property type="entry name" value="RNase_HI_bacteria_like"/>
    <property type="match status" value="1"/>
</dbReference>
<dbReference type="GO" id="GO:0003676">
    <property type="term" value="F:nucleic acid binding"/>
    <property type="evidence" value="ECO:0007669"/>
    <property type="project" value="InterPro"/>
</dbReference>
<feature type="domain" description="Ribonuclease H1 N-terminal" evidence="3">
    <location>
        <begin position="6"/>
        <end position="56"/>
    </location>
</feature>
<dbReference type="Pfam" id="PF00075">
    <property type="entry name" value="RNase_H"/>
    <property type="match status" value="1"/>
</dbReference>
<dbReference type="Gene3D" id="3.30.420.10">
    <property type="entry name" value="Ribonuclease H-like superfamily/Ribonuclease H"/>
    <property type="match status" value="1"/>
</dbReference>
<dbReference type="InterPro" id="IPR002156">
    <property type="entry name" value="RNaseH_domain"/>
</dbReference>
<dbReference type="InterPro" id="IPR009027">
    <property type="entry name" value="Ribosomal_bL9/RNase_H1_N"/>
</dbReference>
<accession>A0A6N3FMD8</accession>
<feature type="domain" description="RNase H type-1" evidence="2">
    <location>
        <begin position="76"/>
        <end position="208"/>
    </location>
</feature>
<gene>
    <name evidence="4" type="ORF">IBLFYP30_00478</name>
</gene>
<dbReference type="InterPro" id="IPR037056">
    <property type="entry name" value="RNase_H1_N_sf"/>
</dbReference>
<dbReference type="SUPFAM" id="SSF55658">
    <property type="entry name" value="L9 N-domain-like"/>
    <property type="match status" value="1"/>
</dbReference>
<feature type="region of interest" description="Disordered" evidence="1">
    <location>
        <begin position="270"/>
        <end position="290"/>
    </location>
</feature>
<name>A0A6N3FMD8_9FIRM</name>